<dbReference type="PATRIC" id="fig|1073353.3.peg.115"/>
<dbReference type="Proteomes" id="UP000011782">
    <property type="component" value="Unassembled WGS sequence"/>
</dbReference>
<comment type="caution">
    <text evidence="2">The sequence shown here is derived from an EMBL/GenBank/DDBJ whole genome shotgun (WGS) entry which is preliminary data.</text>
</comment>
<dbReference type="EMBL" id="AOTD01000008">
    <property type="protein sequence ID" value="EMG31565.1"/>
    <property type="molecule type" value="Genomic_DNA"/>
</dbReference>
<dbReference type="Pfam" id="PF09979">
    <property type="entry name" value="DUF2213"/>
    <property type="match status" value="1"/>
</dbReference>
<evidence type="ECO:0000256" key="1">
    <source>
        <dbReference type="SAM" id="Coils"/>
    </source>
</evidence>
<gene>
    <name evidence="2" type="ORF">H740_00502</name>
</gene>
<organism evidence="2 3">
    <name type="scientific">Campylobacter showae CC57C</name>
    <dbReference type="NCBI Taxonomy" id="1073353"/>
    <lineage>
        <taxon>Bacteria</taxon>
        <taxon>Pseudomonadati</taxon>
        <taxon>Campylobacterota</taxon>
        <taxon>Epsilonproteobacteria</taxon>
        <taxon>Campylobacterales</taxon>
        <taxon>Campylobacteraceae</taxon>
        <taxon>Campylobacter</taxon>
    </lineage>
</organism>
<dbReference type="AlphaFoldDB" id="M3H1L4"/>
<evidence type="ECO:0000313" key="3">
    <source>
        <dbReference type="Proteomes" id="UP000011782"/>
    </source>
</evidence>
<evidence type="ECO:0000313" key="2">
    <source>
        <dbReference type="EMBL" id="EMG31565.1"/>
    </source>
</evidence>
<sequence>MEFKINSDGYIITKAKMASIEPMEYLGEEIGRTSGKIYKVFRDEKEVFSPETIKSFEGKPLTLTHPDDDVTAKNWKDTAIGHIQNVRREGKFLVGDAYINDEIAIKTIKEQGIKEVSCGYDSRLIERDGKIWQTNIRGNHLAVVSEGRAGKDCKLGDSKRIKMKFLDTLKGALNKAKAVKFKDGDEVSKEKVEEANAANTELVNLLEQALNGAEEVSTKLDETTAELEKTKSELADVKAKSVKDDDGADENAQIAELKAKVEALEKENAELKAEIERLKGEAATTEAVTDAKANFSHVKLSDTKNARGVYEAVILDSKAFEASELKKLSDSEIKAIYMGMRVSAKNKDNSGSVLDKFYDAKPEKIDLNKKFGGK</sequence>
<reference evidence="2 3" key="1">
    <citation type="submission" date="2013-02" db="EMBL/GenBank/DDBJ databases">
        <title>Co-occurrence of anaerobic bacteria in colorectal carcinomas.</title>
        <authorList>
            <person name="Holt R.A."/>
            <person name="Warren R.L."/>
            <person name="Allen-Vercoe E."/>
            <person name="Pleasance S."/>
            <person name="Freeman D.J."/>
            <person name="Watson P."/>
            <person name="Moore R."/>
            <person name="Cochrane K."/>
        </authorList>
    </citation>
    <scope>NUCLEOTIDE SEQUENCE [LARGE SCALE GENOMIC DNA]</scope>
    <source>
        <strain evidence="2 3">CC57C</strain>
    </source>
</reference>
<dbReference type="OrthoDB" id="7549700at2"/>
<protein>
    <recommendedName>
        <fullName evidence="4">DUF2213 domain-containing protein</fullName>
    </recommendedName>
</protein>
<proteinExistence type="predicted"/>
<accession>M3H1L4</accession>
<dbReference type="InterPro" id="IPR016913">
    <property type="entry name" value="UCP029215"/>
</dbReference>
<dbReference type="PIRSF" id="PIRSF029215">
    <property type="entry name" value="UCP029215"/>
    <property type="match status" value="1"/>
</dbReference>
<dbReference type="STRING" id="1073353.H740_00502"/>
<dbReference type="RefSeq" id="WP_004321919.1">
    <property type="nucleotide sequence ID" value="NZ_AOTD01000008.1"/>
</dbReference>
<evidence type="ECO:0008006" key="4">
    <source>
        <dbReference type="Google" id="ProtNLM"/>
    </source>
</evidence>
<name>M3H1L4_9BACT</name>
<feature type="coiled-coil region" evidence="1">
    <location>
        <begin position="188"/>
        <end position="288"/>
    </location>
</feature>
<keyword evidence="1" id="KW-0175">Coiled coil</keyword>